<evidence type="ECO:0000259" key="1">
    <source>
        <dbReference type="PROSITE" id="PS50181"/>
    </source>
</evidence>
<keyword evidence="3" id="KW-1185">Reference proteome</keyword>
<dbReference type="SUPFAM" id="SSF81383">
    <property type="entry name" value="F-box domain"/>
    <property type="match status" value="1"/>
</dbReference>
<comment type="caution">
    <text evidence="2">The sequence shown here is derived from an EMBL/GenBank/DDBJ whole genome shotgun (WGS) entry which is preliminary data.</text>
</comment>
<protein>
    <recommendedName>
        <fullName evidence="1">F-box domain-containing protein</fullName>
    </recommendedName>
</protein>
<dbReference type="InterPro" id="IPR013187">
    <property type="entry name" value="F-box-assoc_dom_typ3"/>
</dbReference>
<dbReference type="InterPro" id="IPR036047">
    <property type="entry name" value="F-box-like_dom_sf"/>
</dbReference>
<dbReference type="Gene3D" id="1.20.1280.50">
    <property type="match status" value="1"/>
</dbReference>
<gene>
    <name evidence="2" type="ORF">Tsubulata_025761</name>
</gene>
<name>A0A9Q0G959_9ROSI</name>
<dbReference type="InterPro" id="IPR001810">
    <property type="entry name" value="F-box_dom"/>
</dbReference>
<dbReference type="Proteomes" id="UP001141552">
    <property type="component" value="Unassembled WGS sequence"/>
</dbReference>
<reference evidence="2" key="1">
    <citation type="submission" date="2022-02" db="EMBL/GenBank/DDBJ databases">
        <authorList>
            <person name="Henning P.M."/>
            <person name="McCubbin A.G."/>
            <person name="Shore J.S."/>
        </authorList>
    </citation>
    <scope>NUCLEOTIDE SEQUENCE</scope>
    <source>
        <strain evidence="2">F60SS</strain>
        <tissue evidence="2">Leaves</tissue>
    </source>
</reference>
<proteinExistence type="predicted"/>
<feature type="domain" description="F-box" evidence="1">
    <location>
        <begin position="14"/>
        <end position="60"/>
    </location>
</feature>
<organism evidence="2 3">
    <name type="scientific">Turnera subulata</name>
    <dbReference type="NCBI Taxonomy" id="218843"/>
    <lineage>
        <taxon>Eukaryota</taxon>
        <taxon>Viridiplantae</taxon>
        <taxon>Streptophyta</taxon>
        <taxon>Embryophyta</taxon>
        <taxon>Tracheophyta</taxon>
        <taxon>Spermatophyta</taxon>
        <taxon>Magnoliopsida</taxon>
        <taxon>eudicotyledons</taxon>
        <taxon>Gunneridae</taxon>
        <taxon>Pentapetalae</taxon>
        <taxon>rosids</taxon>
        <taxon>fabids</taxon>
        <taxon>Malpighiales</taxon>
        <taxon>Passifloraceae</taxon>
        <taxon>Turnera</taxon>
    </lineage>
</organism>
<feature type="non-terminal residue" evidence="2">
    <location>
        <position position="1"/>
    </location>
</feature>
<reference evidence="2" key="2">
    <citation type="journal article" date="2023" name="Plants (Basel)">
        <title>Annotation of the Turnera subulata (Passifloraceae) Draft Genome Reveals the S-Locus Evolved after the Divergence of Turneroideae from Passifloroideae in a Stepwise Manner.</title>
        <authorList>
            <person name="Henning P.M."/>
            <person name="Roalson E.H."/>
            <person name="Mir W."/>
            <person name="McCubbin A.G."/>
            <person name="Shore J.S."/>
        </authorList>
    </citation>
    <scope>NUCLEOTIDE SEQUENCE</scope>
    <source>
        <strain evidence="2">F60SS</strain>
    </source>
</reference>
<dbReference type="InterPro" id="IPR050796">
    <property type="entry name" value="SCF_F-box_component"/>
</dbReference>
<dbReference type="PANTHER" id="PTHR31672:SF13">
    <property type="entry name" value="F-BOX PROTEIN CPR30-LIKE"/>
    <property type="match status" value="1"/>
</dbReference>
<dbReference type="PANTHER" id="PTHR31672">
    <property type="entry name" value="BNACNNG10540D PROTEIN"/>
    <property type="match status" value="1"/>
</dbReference>
<evidence type="ECO:0000313" key="2">
    <source>
        <dbReference type="EMBL" id="KAJ4845914.1"/>
    </source>
</evidence>
<dbReference type="InterPro" id="IPR017451">
    <property type="entry name" value="F-box-assoc_interact_dom"/>
</dbReference>
<dbReference type="PROSITE" id="PS50181">
    <property type="entry name" value="FBOX"/>
    <property type="match status" value="1"/>
</dbReference>
<dbReference type="AlphaFoldDB" id="A0A9Q0G959"/>
<dbReference type="Pfam" id="PF00646">
    <property type="entry name" value="F-box"/>
    <property type="match status" value="1"/>
</dbReference>
<feature type="non-terminal residue" evidence="2">
    <location>
        <position position="310"/>
    </location>
</feature>
<dbReference type="SMART" id="SM00256">
    <property type="entry name" value="FBOX"/>
    <property type="match status" value="1"/>
</dbReference>
<dbReference type="NCBIfam" id="TIGR01640">
    <property type="entry name" value="F_box_assoc_1"/>
    <property type="match status" value="1"/>
</dbReference>
<accession>A0A9Q0G959</accession>
<dbReference type="EMBL" id="JAKUCV010001538">
    <property type="protein sequence ID" value="KAJ4845914.1"/>
    <property type="molecule type" value="Genomic_DNA"/>
</dbReference>
<dbReference type="CDD" id="cd22157">
    <property type="entry name" value="F-box_AtFBW1-like"/>
    <property type="match status" value="1"/>
</dbReference>
<evidence type="ECO:0000313" key="3">
    <source>
        <dbReference type="Proteomes" id="UP001141552"/>
    </source>
</evidence>
<sequence>TRRRRRNTEAVDFEELINDLPIEIIANILSRLPFKNIVRCKMVCNSWRHLITSDPYFAKLHLSMTPQQQYLLFYPYPIPSRLRDKPQSRPPLYDKNMIDLSSTSTSVTTSSSPVVMTLEVGPKLGMRERRRRALYKMGPGSRLRFRVCNPITGEYIVIESSIKRAEDGSYPRMEFCYGPSSDQYKIMVWSKPVMIHTLGSSNLWRSLDPIPYPKSGSSKAASLNGALHWVCSVKHQGVHVCAFDIGDEAVRFVIPAPRPLRGDHLYGIIITWGGQSYMRDGGKCVDIWVMKEYGEKEEEDQEEEMARFWC</sequence>
<dbReference type="Pfam" id="PF08268">
    <property type="entry name" value="FBA_3"/>
    <property type="match status" value="1"/>
</dbReference>
<dbReference type="OrthoDB" id="610337at2759"/>